<dbReference type="AlphaFoldDB" id="A0A815C4E6"/>
<feature type="signal peptide" evidence="3">
    <location>
        <begin position="1"/>
        <end position="22"/>
    </location>
</feature>
<dbReference type="Pfam" id="PF23334">
    <property type="entry name" value="VWC2L_2nd"/>
    <property type="match status" value="1"/>
</dbReference>
<evidence type="ECO:0000313" key="5">
    <source>
        <dbReference type="EMBL" id="CAF1278716.1"/>
    </source>
</evidence>
<feature type="transmembrane region" description="Helical" evidence="2">
    <location>
        <begin position="189"/>
        <end position="218"/>
    </location>
</feature>
<feature type="chain" id="PRO_5032797083" description="VWFC domain-containing protein" evidence="3">
    <location>
        <begin position="23"/>
        <end position="293"/>
    </location>
</feature>
<evidence type="ECO:0000256" key="3">
    <source>
        <dbReference type="SAM" id="SignalP"/>
    </source>
</evidence>
<dbReference type="PROSITE" id="PS50184">
    <property type="entry name" value="VWFC_2"/>
    <property type="match status" value="1"/>
</dbReference>
<name>A0A815C4E6_9BILA</name>
<evidence type="ECO:0000256" key="1">
    <source>
        <dbReference type="SAM" id="MobiDB-lite"/>
    </source>
</evidence>
<evidence type="ECO:0000256" key="2">
    <source>
        <dbReference type="SAM" id="Phobius"/>
    </source>
</evidence>
<keyword evidence="3" id="KW-0732">Signal</keyword>
<evidence type="ECO:0000259" key="4">
    <source>
        <dbReference type="PROSITE" id="PS50184"/>
    </source>
</evidence>
<dbReference type="Gene3D" id="2.10.70.10">
    <property type="entry name" value="Complement Module, domain 1"/>
    <property type="match status" value="1"/>
</dbReference>
<feature type="region of interest" description="Disordered" evidence="1">
    <location>
        <begin position="245"/>
        <end position="293"/>
    </location>
</feature>
<evidence type="ECO:0000313" key="6">
    <source>
        <dbReference type="Proteomes" id="UP000663864"/>
    </source>
</evidence>
<dbReference type="EMBL" id="CAJNOT010002048">
    <property type="protein sequence ID" value="CAF1278716.1"/>
    <property type="molecule type" value="Genomic_DNA"/>
</dbReference>
<keyword evidence="2" id="KW-0812">Transmembrane</keyword>
<reference evidence="5" key="1">
    <citation type="submission" date="2021-02" db="EMBL/GenBank/DDBJ databases">
        <authorList>
            <person name="Nowell W R."/>
        </authorList>
    </citation>
    <scope>NUCLEOTIDE SEQUENCE</scope>
</reference>
<keyword evidence="2" id="KW-0472">Membrane</keyword>
<protein>
    <recommendedName>
        <fullName evidence="4">VWFC domain-containing protein</fullName>
    </recommendedName>
</protein>
<proteinExistence type="predicted"/>
<sequence length="293" mass="33108">MVELRAVVTAAVLMALIPAVVGENNKRLHVRDEDNKQKPMPCTNDPQMDPGLPLCQDDSAQSTSLERAHWCRANNGTYFALGYTYMQSACSMCRCTPSRRIRCSTVQCLPAYCIDNTMPYRKDGQCCAQCGYEATGSSCEYNGVSFPHGAIMKTVDNKVQCWCQGGNIECRTYIGSLFESMDLWSDQSAIYIIVIILCIILIFGVLVCCSCTLLYYYYYQRYQQTMQQEYDQYMNSAGWQPMGDEDQNVTDMSAEEKRAEAEKYQASNPNDFVPPPYAAHHSSFVSADEEKRN</sequence>
<dbReference type="InterPro" id="IPR001007">
    <property type="entry name" value="VWF_dom"/>
</dbReference>
<feature type="compositionally biased region" description="Basic and acidic residues" evidence="1">
    <location>
        <begin position="254"/>
        <end position="263"/>
    </location>
</feature>
<comment type="caution">
    <text evidence="5">The sequence shown here is derived from an EMBL/GenBank/DDBJ whole genome shotgun (WGS) entry which is preliminary data.</text>
</comment>
<dbReference type="SUPFAM" id="SSF57603">
    <property type="entry name" value="FnI-like domain"/>
    <property type="match status" value="2"/>
</dbReference>
<organism evidence="5 6">
    <name type="scientific">Rotaria sordida</name>
    <dbReference type="NCBI Taxonomy" id="392033"/>
    <lineage>
        <taxon>Eukaryota</taxon>
        <taxon>Metazoa</taxon>
        <taxon>Spiralia</taxon>
        <taxon>Gnathifera</taxon>
        <taxon>Rotifera</taxon>
        <taxon>Eurotatoria</taxon>
        <taxon>Bdelloidea</taxon>
        <taxon>Philodinida</taxon>
        <taxon>Philodinidae</taxon>
        <taxon>Rotaria</taxon>
    </lineage>
</organism>
<dbReference type="Proteomes" id="UP000663864">
    <property type="component" value="Unassembled WGS sequence"/>
</dbReference>
<accession>A0A815C4E6</accession>
<gene>
    <name evidence="5" type="ORF">ZHD862_LOCUS26811</name>
</gene>
<keyword evidence="2" id="KW-1133">Transmembrane helix</keyword>
<feature type="domain" description="VWFC" evidence="4">
    <location>
        <begin position="71"/>
        <end position="131"/>
    </location>
</feature>